<dbReference type="RefSeq" id="XP_031021449.1">
    <property type="nucleotide sequence ID" value="XM_031154479.1"/>
</dbReference>
<dbReference type="PANTHER" id="PTHR40375:SF2">
    <property type="entry name" value="SPORULATION-SPECIFIC PROTEIN 22"/>
    <property type="match status" value="1"/>
</dbReference>
<dbReference type="Proteomes" id="UP000253153">
    <property type="component" value="Unassembled WGS sequence"/>
</dbReference>
<proteinExistence type="predicted"/>
<reference evidence="2 3" key="1">
    <citation type="submission" date="2018-06" db="EMBL/GenBank/DDBJ databases">
        <title>Fusarium incarnatum-equiseti species complex species 28.</title>
        <authorList>
            <person name="Gardiner D.M."/>
        </authorList>
    </citation>
    <scope>NUCLEOTIDE SEQUENCE [LARGE SCALE GENOMIC DNA]</scope>
    <source>
        <strain evidence="2 3">FIESC_28</strain>
    </source>
</reference>
<keyword evidence="3" id="KW-1185">Reference proteome</keyword>
<protein>
    <recommendedName>
        <fullName evidence="4">Protein ZIP4 homolog</fullName>
    </recommendedName>
</protein>
<evidence type="ECO:0000313" key="3">
    <source>
        <dbReference type="Proteomes" id="UP000253153"/>
    </source>
</evidence>
<dbReference type="GeneID" id="41989775"/>
<dbReference type="AlphaFoldDB" id="A0A366SD75"/>
<evidence type="ECO:0000256" key="1">
    <source>
        <dbReference type="ARBA" id="ARBA00023254"/>
    </source>
</evidence>
<gene>
    <name evidence="2" type="ORF">FIESC28_00328</name>
</gene>
<dbReference type="OrthoDB" id="65716at2759"/>
<evidence type="ECO:0000313" key="2">
    <source>
        <dbReference type="EMBL" id="RBR26858.1"/>
    </source>
</evidence>
<dbReference type="PANTHER" id="PTHR40375">
    <property type="entry name" value="SPORULATION-SPECIFIC PROTEIN 22"/>
    <property type="match status" value="1"/>
</dbReference>
<dbReference type="GO" id="GO:0090173">
    <property type="term" value="P:regulation of synaptonemal complex assembly"/>
    <property type="evidence" value="ECO:0007669"/>
    <property type="project" value="InterPro"/>
</dbReference>
<organism evidence="2 3">
    <name type="scientific">Fusarium coffeatum</name>
    <dbReference type="NCBI Taxonomy" id="231269"/>
    <lineage>
        <taxon>Eukaryota</taxon>
        <taxon>Fungi</taxon>
        <taxon>Dikarya</taxon>
        <taxon>Ascomycota</taxon>
        <taxon>Pezizomycotina</taxon>
        <taxon>Sordariomycetes</taxon>
        <taxon>Hypocreomycetidae</taxon>
        <taxon>Hypocreales</taxon>
        <taxon>Nectriaceae</taxon>
        <taxon>Fusarium</taxon>
        <taxon>Fusarium incarnatum-equiseti species complex</taxon>
    </lineage>
</organism>
<evidence type="ECO:0008006" key="4">
    <source>
        <dbReference type="Google" id="ProtNLM"/>
    </source>
</evidence>
<keyword evidence="1" id="KW-0469">Meiosis</keyword>
<name>A0A366SD75_9HYPO</name>
<sequence length="931" mass="104917">MTPASILTVGQIKKLEGIAGKDSIFRGGYSLLTGDAWAEFVTDLLSRLPNSHDSSSNDVLLSDVNHHISSVNALVEQRTLPTREISRSLREVARELWNECIKGRRKRDEILSSSSRMLLQVRARVLAFLIHALARDTRNDEEQDLVEILLGMMGMSLTLARVCVESSDLDGALLSMTKAADYIGRLKKSKHTTTEDTAQIQKIEAEYFAMRCALSWKQGCLDVAEHMYTKADDLLHLIDPSSAERLADTFQCIGSELLSRDDHGMALKWLRRALDLVNSQGLERLSKEGLELRMSIYHELIQTLLATGSQENLEEADGITLQMEAEIGDKPIVLHWKLEIIHRYPDEIFDIDSCASILRRMIRSYTLTDAGLGLLLHRIGELHPRGPRLAKSLMEELITKKLLPHGNVGWIGKAVVRRVWMATMDTETLVATKDLVRLLNQLAQEIGQCNVEASAAAVSLIWKKLDISYSNKWYKGCELWCQAALHPIFSNSGETSQGKFSRRLMRCAIACEDIDAAHAAFHAMPKSIQDEPLTRYLMFKVALKSWNHQLGRQCIEYLGKMPDKSQCRDIIYACARDAQNAGDKLMTLETLKAAVEGFDTADPSTINLPSIIRCAIRLIHMIETLPDENIDRVPELEEETCVLFERAVEYAKGLWHVIRVFRACLAFATCYPSDISSDDEADRRLMIARCNFVIAAALISQARIDDKIDEQLQRYLEARHHISEFDIFFSEQVNDGPETEICPDLLSKATTLFVFDFEGAIHLKNWDDLNQIVRKAEVCKDETMYKAMGDCLLRSEAPGNVVYGTMCLIINQIHSLERFDNKRLAKYIRCLFKAILPLDDLLALQVVEQAVTIAREGSQMQSPFPADDLDYIIAATFNHAIDMSGRDDQKLCHKWALKALELAEYVNDGGDMKHTLCERAVEMGLNQGPVA</sequence>
<dbReference type="InterPro" id="IPR039057">
    <property type="entry name" value="Spo22/ZIP4"/>
</dbReference>
<dbReference type="Pfam" id="PF08631">
    <property type="entry name" value="SPO22"/>
    <property type="match status" value="1"/>
</dbReference>
<accession>A0A366SD75</accession>
<comment type="caution">
    <text evidence="2">The sequence shown here is derived from an EMBL/GenBank/DDBJ whole genome shotgun (WGS) entry which is preliminary data.</text>
</comment>
<dbReference type="EMBL" id="QKXC01000008">
    <property type="protein sequence ID" value="RBR26858.1"/>
    <property type="molecule type" value="Genomic_DNA"/>
</dbReference>
<dbReference type="GO" id="GO:0051321">
    <property type="term" value="P:meiotic cell cycle"/>
    <property type="evidence" value="ECO:0007669"/>
    <property type="project" value="UniProtKB-KW"/>
</dbReference>
<dbReference type="InterPro" id="IPR013940">
    <property type="entry name" value="Spo22/ZIP4/TEX11"/>
</dbReference>